<dbReference type="InterPro" id="IPR002781">
    <property type="entry name" value="TM_pro_TauE-like"/>
</dbReference>
<evidence type="ECO:0000256" key="5">
    <source>
        <dbReference type="ARBA" id="ARBA00022692"/>
    </source>
</evidence>
<organism evidence="9 10">
    <name type="scientific">Helicobacter didelphidarum</name>
    <dbReference type="NCBI Taxonomy" id="2040648"/>
    <lineage>
        <taxon>Bacteria</taxon>
        <taxon>Pseudomonadati</taxon>
        <taxon>Campylobacterota</taxon>
        <taxon>Epsilonproteobacteria</taxon>
        <taxon>Campylobacterales</taxon>
        <taxon>Helicobacteraceae</taxon>
        <taxon>Helicobacter</taxon>
    </lineage>
</organism>
<proteinExistence type="inferred from homology"/>
<dbReference type="Proteomes" id="UP000256379">
    <property type="component" value="Unassembled WGS sequence"/>
</dbReference>
<evidence type="ECO:0000256" key="2">
    <source>
        <dbReference type="ARBA" id="ARBA00009142"/>
    </source>
</evidence>
<keyword evidence="4 8" id="KW-1003">Cell membrane</keyword>
<feature type="transmembrane region" description="Helical" evidence="8">
    <location>
        <begin position="189"/>
        <end position="211"/>
    </location>
</feature>
<dbReference type="PANTHER" id="PTHR30269">
    <property type="entry name" value="TRANSMEMBRANE PROTEIN YFCA"/>
    <property type="match status" value="1"/>
</dbReference>
<comment type="similarity">
    <text evidence="2 8">Belongs to the 4-toluene sulfonate uptake permease (TSUP) (TC 2.A.102) family.</text>
</comment>
<dbReference type="PANTHER" id="PTHR30269:SF0">
    <property type="entry name" value="MEMBRANE TRANSPORTER PROTEIN YFCA-RELATED"/>
    <property type="match status" value="1"/>
</dbReference>
<feature type="transmembrane region" description="Helical" evidence="8">
    <location>
        <begin position="231"/>
        <end position="249"/>
    </location>
</feature>
<dbReference type="EMBL" id="NXLQ01000008">
    <property type="protein sequence ID" value="RDU65960.1"/>
    <property type="molecule type" value="Genomic_DNA"/>
</dbReference>
<reference evidence="9 10" key="1">
    <citation type="submission" date="2018-04" db="EMBL/GenBank/DDBJ databases">
        <title>Novel Campyloabacter and Helicobacter Species and Strains.</title>
        <authorList>
            <person name="Mannion A.J."/>
            <person name="Shen Z."/>
            <person name="Fox J.G."/>
        </authorList>
    </citation>
    <scope>NUCLEOTIDE SEQUENCE [LARGE SCALE GENOMIC DNA]</scope>
    <source>
        <strain evidence="9 10">MIT 17-337</strain>
    </source>
</reference>
<evidence type="ECO:0000256" key="6">
    <source>
        <dbReference type="ARBA" id="ARBA00022989"/>
    </source>
</evidence>
<evidence type="ECO:0000256" key="4">
    <source>
        <dbReference type="ARBA" id="ARBA00022475"/>
    </source>
</evidence>
<dbReference type="Pfam" id="PF01925">
    <property type="entry name" value="TauE"/>
    <property type="match status" value="1"/>
</dbReference>
<comment type="subcellular location">
    <subcellularLocation>
        <location evidence="1 8">Cell membrane</location>
        <topology evidence="1 8">Multi-pass membrane protein</topology>
    </subcellularLocation>
</comment>
<feature type="transmembrane region" description="Helical" evidence="8">
    <location>
        <begin position="104"/>
        <end position="121"/>
    </location>
</feature>
<comment type="caution">
    <text evidence="9">The sequence shown here is derived from an EMBL/GenBank/DDBJ whole genome shotgun (WGS) entry which is preliminary data.</text>
</comment>
<sequence>MEFEIHVHILLILFAVAFVAGFIDAIAGGGGMITIPALFLVGIPPHEALGTNKLQSSFGSFSATLHFYKTGHLHIKENILHIFLVFFAALCGTILLNFFDASFLAKWIPFLLIIFALYFLFSPKIQDENKHGNMKNPLLLLFLICIGFYDGFFGPGTGSFFMFALIACGGLSMKDSLARTKLYNFTSNIAALCVFMLHGQILFLVGFIMGIGQFIGANLGSKTALKHGAKIIKPLVVTISLLVCTKLLYEQYFL</sequence>
<feature type="transmembrane region" description="Helical" evidence="8">
    <location>
        <begin position="6"/>
        <end position="27"/>
    </location>
</feature>
<keyword evidence="10" id="KW-1185">Reference proteome</keyword>
<dbReference type="RefSeq" id="WP_115542912.1">
    <property type="nucleotide sequence ID" value="NZ_NXLQ01000008.1"/>
</dbReference>
<evidence type="ECO:0000313" key="9">
    <source>
        <dbReference type="EMBL" id="RDU65960.1"/>
    </source>
</evidence>
<dbReference type="InterPro" id="IPR052017">
    <property type="entry name" value="TSUP"/>
</dbReference>
<feature type="transmembrane region" description="Helical" evidence="8">
    <location>
        <begin position="133"/>
        <end position="152"/>
    </location>
</feature>
<keyword evidence="3" id="KW-0813">Transport</keyword>
<gene>
    <name evidence="9" type="ORF">CQA53_04890</name>
</gene>
<evidence type="ECO:0000256" key="1">
    <source>
        <dbReference type="ARBA" id="ARBA00004651"/>
    </source>
</evidence>
<accession>A0A3D8ILS2</accession>
<evidence type="ECO:0000313" key="10">
    <source>
        <dbReference type="Proteomes" id="UP000256379"/>
    </source>
</evidence>
<feature type="transmembrane region" description="Helical" evidence="8">
    <location>
        <begin position="79"/>
        <end position="98"/>
    </location>
</feature>
<dbReference type="AlphaFoldDB" id="A0A3D8ILS2"/>
<dbReference type="GO" id="GO:0005886">
    <property type="term" value="C:plasma membrane"/>
    <property type="evidence" value="ECO:0007669"/>
    <property type="project" value="UniProtKB-SubCell"/>
</dbReference>
<dbReference type="OrthoDB" id="554695at2"/>
<keyword evidence="5 8" id="KW-0812">Transmembrane</keyword>
<evidence type="ECO:0000256" key="7">
    <source>
        <dbReference type="ARBA" id="ARBA00023136"/>
    </source>
</evidence>
<keyword evidence="6 8" id="KW-1133">Transmembrane helix</keyword>
<protein>
    <recommendedName>
        <fullName evidence="8">Probable membrane transporter protein</fullName>
    </recommendedName>
</protein>
<keyword evidence="7 8" id="KW-0472">Membrane</keyword>
<evidence type="ECO:0000256" key="3">
    <source>
        <dbReference type="ARBA" id="ARBA00022448"/>
    </source>
</evidence>
<name>A0A3D8ILS2_9HELI</name>
<evidence type="ECO:0000256" key="8">
    <source>
        <dbReference type="RuleBase" id="RU363041"/>
    </source>
</evidence>